<keyword evidence="1" id="KW-0812">Transmembrane</keyword>
<dbReference type="Proteomes" id="UP001596011">
    <property type="component" value="Unassembled WGS sequence"/>
</dbReference>
<feature type="transmembrane region" description="Helical" evidence="1">
    <location>
        <begin position="17"/>
        <end position="36"/>
    </location>
</feature>
<keyword evidence="1" id="KW-1133">Transmembrane helix</keyword>
<name>A0ABV9HL64_9MICO</name>
<dbReference type="EMBL" id="JBHSFI010000007">
    <property type="protein sequence ID" value="MFC4630941.1"/>
    <property type="molecule type" value="Genomic_DNA"/>
</dbReference>
<reference evidence="3" key="1">
    <citation type="journal article" date="2019" name="Int. J. Syst. Evol. Microbiol.">
        <title>The Global Catalogue of Microorganisms (GCM) 10K type strain sequencing project: providing services to taxonomists for standard genome sequencing and annotation.</title>
        <authorList>
            <consortium name="The Broad Institute Genomics Platform"/>
            <consortium name="The Broad Institute Genome Sequencing Center for Infectious Disease"/>
            <person name="Wu L."/>
            <person name="Ma J."/>
        </authorList>
    </citation>
    <scope>NUCLEOTIDE SEQUENCE [LARGE SCALE GENOMIC DNA]</scope>
    <source>
        <strain evidence="3">CCUG 42722</strain>
    </source>
</reference>
<keyword evidence="1" id="KW-0472">Membrane</keyword>
<sequence>MTATPPPVPRRGRAVRVVVPALVVLGLVLLGTAAWFESRPAPNGWFAYAPLSDTTYTPGGTPAPGTAVLLSGAGALLLGGAAGFVVGRRSRPAADEL</sequence>
<evidence type="ECO:0000313" key="3">
    <source>
        <dbReference type="Proteomes" id="UP001596011"/>
    </source>
</evidence>
<accession>A0ABV9HL64</accession>
<keyword evidence="3" id="KW-1185">Reference proteome</keyword>
<feature type="transmembrane region" description="Helical" evidence="1">
    <location>
        <begin position="67"/>
        <end position="87"/>
    </location>
</feature>
<evidence type="ECO:0000313" key="2">
    <source>
        <dbReference type="EMBL" id="MFC4630941.1"/>
    </source>
</evidence>
<proteinExistence type="predicted"/>
<protein>
    <recommendedName>
        <fullName evidence="4">LPXTG-motif cell wall-anchored protein</fullName>
    </recommendedName>
</protein>
<dbReference type="RefSeq" id="WP_377139430.1">
    <property type="nucleotide sequence ID" value="NZ_JBHSFI010000007.1"/>
</dbReference>
<gene>
    <name evidence="2" type="ORF">ACFO6V_22025</name>
</gene>
<evidence type="ECO:0008006" key="4">
    <source>
        <dbReference type="Google" id="ProtNLM"/>
    </source>
</evidence>
<evidence type="ECO:0000256" key="1">
    <source>
        <dbReference type="SAM" id="Phobius"/>
    </source>
</evidence>
<organism evidence="2 3">
    <name type="scientific">Promicromonospora alba</name>
    <dbReference type="NCBI Taxonomy" id="1616110"/>
    <lineage>
        <taxon>Bacteria</taxon>
        <taxon>Bacillati</taxon>
        <taxon>Actinomycetota</taxon>
        <taxon>Actinomycetes</taxon>
        <taxon>Micrococcales</taxon>
        <taxon>Promicromonosporaceae</taxon>
        <taxon>Promicromonospora</taxon>
    </lineage>
</organism>
<comment type="caution">
    <text evidence="2">The sequence shown here is derived from an EMBL/GenBank/DDBJ whole genome shotgun (WGS) entry which is preliminary data.</text>
</comment>